<dbReference type="EMBL" id="PDXD01000004">
    <property type="protein sequence ID" value="RYN80389.1"/>
    <property type="molecule type" value="Genomic_DNA"/>
</dbReference>
<evidence type="ECO:0000313" key="3">
    <source>
        <dbReference type="EMBL" id="RYN80389.1"/>
    </source>
</evidence>
<gene>
    <name evidence="3" type="ORF">AA0117_g3340</name>
    <name evidence="2" type="ORF">CC77DRAFT_1012619</name>
</gene>
<keyword evidence="4" id="KW-1185">Reference proteome</keyword>
<accession>A0A177D9S2</accession>
<dbReference type="EMBL" id="KV441491">
    <property type="protein sequence ID" value="OAG15930.1"/>
    <property type="molecule type" value="Genomic_DNA"/>
</dbReference>
<protein>
    <submittedName>
        <fullName evidence="2">Uncharacterized protein</fullName>
    </submittedName>
</protein>
<reference evidence="3" key="3">
    <citation type="journal article" date="2019" name="J. ISSAAS">
        <title>Genomics, evolutionary history and diagnostics of the Alternaria alternata species group including apple and Asian pear pathotypes.</title>
        <authorList>
            <person name="Armitage A.D."/>
            <person name="Cockerton H.M."/>
            <person name="Sreenivasaprasad S."/>
            <person name="Woodhall J."/>
            <person name="Lane C."/>
            <person name="Harrison R.J."/>
            <person name="Clarkson J.P."/>
        </authorList>
    </citation>
    <scope>NUCLEOTIDE SEQUENCE</scope>
    <source>
        <strain evidence="3">FERA 1177</strain>
    </source>
</reference>
<dbReference type="AlphaFoldDB" id="A0A177D9S2"/>
<reference evidence="2 4" key="1">
    <citation type="submission" date="2016-05" db="EMBL/GenBank/DDBJ databases">
        <title>Comparative analysis of secretome profiles of manganese(II)-oxidizing ascomycete fungi.</title>
        <authorList>
            <consortium name="DOE Joint Genome Institute"/>
            <person name="Zeiner C.A."/>
            <person name="Purvine S.O."/>
            <person name="Zink E.M."/>
            <person name="Wu S."/>
            <person name="Pasa-Tolic L."/>
            <person name="Chaput D.L."/>
            <person name="Haridas S."/>
            <person name="Grigoriev I.V."/>
            <person name="Santelli C.M."/>
            <person name="Hansel C.M."/>
        </authorList>
    </citation>
    <scope>NUCLEOTIDE SEQUENCE [LARGE SCALE GENOMIC DNA]</scope>
    <source>
        <strain evidence="2 4">SRC1lrK2f</strain>
    </source>
</reference>
<evidence type="ECO:0000313" key="5">
    <source>
        <dbReference type="Proteomes" id="UP000291422"/>
    </source>
</evidence>
<evidence type="ECO:0000313" key="2">
    <source>
        <dbReference type="EMBL" id="OAG15930.1"/>
    </source>
</evidence>
<evidence type="ECO:0000256" key="1">
    <source>
        <dbReference type="SAM" id="MobiDB-lite"/>
    </source>
</evidence>
<proteinExistence type="predicted"/>
<feature type="compositionally biased region" description="Basic and acidic residues" evidence="1">
    <location>
        <begin position="80"/>
        <end position="97"/>
    </location>
</feature>
<dbReference type="Proteomes" id="UP000291422">
    <property type="component" value="Unassembled WGS sequence"/>
</dbReference>
<sequence>MGKNGNPTGGRGTKHHCPGKSGWVGDESPGGCDEDHIGNMYYCKKHEMPCRNGCEGRAHLKNQDGCLKCKQRFIREATKEKEAKKNQEEVEKGKEDEAFWNPGKGRKK</sequence>
<feature type="region of interest" description="Disordered" evidence="1">
    <location>
        <begin position="80"/>
        <end position="108"/>
    </location>
</feature>
<reference evidence="5" key="2">
    <citation type="journal article" date="2019" name="bioRxiv">
        <title>Genomics, evolutionary history and diagnostics of the Alternaria alternata species group including apple and Asian pear pathotypes.</title>
        <authorList>
            <person name="Armitage A.D."/>
            <person name="Cockerton H.M."/>
            <person name="Sreenivasaprasad S."/>
            <person name="Woodhall J.W."/>
            <person name="Lane C.R."/>
            <person name="Harrison R.J."/>
            <person name="Clarkson J.P."/>
        </authorList>
    </citation>
    <scope>NUCLEOTIDE SEQUENCE [LARGE SCALE GENOMIC DNA]</scope>
    <source>
        <strain evidence="5">FERA 1177</strain>
    </source>
</reference>
<organism evidence="2 4">
    <name type="scientific">Alternaria alternata</name>
    <name type="common">Alternaria rot fungus</name>
    <name type="synonym">Torula alternata</name>
    <dbReference type="NCBI Taxonomy" id="5599"/>
    <lineage>
        <taxon>Eukaryota</taxon>
        <taxon>Fungi</taxon>
        <taxon>Dikarya</taxon>
        <taxon>Ascomycota</taxon>
        <taxon>Pezizomycotina</taxon>
        <taxon>Dothideomycetes</taxon>
        <taxon>Pleosporomycetidae</taxon>
        <taxon>Pleosporales</taxon>
        <taxon>Pleosporineae</taxon>
        <taxon>Pleosporaceae</taxon>
        <taxon>Alternaria</taxon>
        <taxon>Alternaria sect. Alternaria</taxon>
        <taxon>Alternaria alternata complex</taxon>
    </lineage>
</organism>
<name>A0A177D9S2_ALTAL</name>
<dbReference type="GeneID" id="29109372"/>
<dbReference type="Proteomes" id="UP000077248">
    <property type="component" value="Unassembled WGS sequence"/>
</dbReference>
<evidence type="ECO:0000313" key="4">
    <source>
        <dbReference type="Proteomes" id="UP000077248"/>
    </source>
</evidence>
<dbReference type="KEGG" id="aalt:CC77DRAFT_1012619"/>
<feature type="region of interest" description="Disordered" evidence="1">
    <location>
        <begin position="1"/>
        <end position="29"/>
    </location>
</feature>
<dbReference type="VEuPathDB" id="FungiDB:CC77DRAFT_1012619"/>
<dbReference type="RefSeq" id="XP_018381351.1">
    <property type="nucleotide sequence ID" value="XM_018523778.1"/>
</dbReference>
<dbReference type="OMA" id="TKHHCPG"/>